<dbReference type="GO" id="GO:0008270">
    <property type="term" value="F:zinc ion binding"/>
    <property type="evidence" value="ECO:0007669"/>
    <property type="project" value="UniProtKB-KW"/>
</dbReference>
<evidence type="ECO:0000256" key="3">
    <source>
        <dbReference type="ARBA" id="ARBA00022723"/>
    </source>
</evidence>
<evidence type="ECO:0000256" key="7">
    <source>
        <dbReference type="ARBA" id="ARBA00023125"/>
    </source>
</evidence>
<dbReference type="Proteomes" id="UP000614601">
    <property type="component" value="Unassembled WGS sequence"/>
</dbReference>
<evidence type="ECO:0000259" key="12">
    <source>
        <dbReference type="PROSITE" id="PS51030"/>
    </source>
</evidence>
<evidence type="ECO:0000256" key="5">
    <source>
        <dbReference type="ARBA" id="ARBA00022833"/>
    </source>
</evidence>
<dbReference type="InterPro" id="IPR001723">
    <property type="entry name" value="Nuclear_hrmn_rcpt"/>
</dbReference>
<sequence length="391" mass="44939">MDSDAQNESDSQMPSSSTSQSVHRNSIFSCKVCGAPSHGELFGVIVCRACGAFFRRTVAEHKVYKCNHPKRHSIDTKARNFCRKCRYDKCLAVGMQAEKVQLIRDKNRNTITTTPTKRAHRSLTQTSLPPTPNEISSVLGKLMDGYEFYKNARNSVFAGWFPEYTFSDQTAMIEIPIYEKLTLDKALIPNLYLMHKNYFCSRYPLDPSVKKEVVRGFLEKFVNFEKAYLTSIHFPDKNDKRIANSNSHYIVFDNVKFDANGASKEMNQTFMPYSVRLKRFSQKVTTLKLDETEFIAVMGIVNCENIHNLTGSTQANEDRDTLFYELHCHCQQKQSQSASVRYGQIMLMLRDLEYLSLAFMECMYIGIVSEDLYKSKVDSVRGMLERVGIFR</sequence>
<dbReference type="PROSITE" id="PS51030">
    <property type="entry name" value="NUCLEAR_REC_DBD_2"/>
    <property type="match status" value="1"/>
</dbReference>
<dbReference type="Proteomes" id="UP000783686">
    <property type="component" value="Unassembled WGS sequence"/>
</dbReference>
<proteinExistence type="inferred from homology"/>
<gene>
    <name evidence="13" type="ORF">BOKJ2_LOCUS7452</name>
</gene>
<dbReference type="GO" id="GO:0000978">
    <property type="term" value="F:RNA polymerase II cis-regulatory region sequence-specific DNA binding"/>
    <property type="evidence" value="ECO:0007669"/>
    <property type="project" value="InterPro"/>
</dbReference>
<keyword evidence="14" id="KW-1185">Reference proteome</keyword>
<evidence type="ECO:0000256" key="11">
    <source>
        <dbReference type="SAM" id="MobiDB-lite"/>
    </source>
</evidence>
<accession>A0A811KT97</accession>
<keyword evidence="7" id="KW-0238">DNA-binding</keyword>
<evidence type="ECO:0000256" key="9">
    <source>
        <dbReference type="ARBA" id="ARBA00023170"/>
    </source>
</evidence>
<dbReference type="GO" id="GO:0005634">
    <property type="term" value="C:nucleus"/>
    <property type="evidence" value="ECO:0007669"/>
    <property type="project" value="UniProtKB-SubCell"/>
</dbReference>
<name>A0A811KT97_9BILA</name>
<dbReference type="SUPFAM" id="SSF57716">
    <property type="entry name" value="Glucocorticoid receptor-like (DNA-binding domain)"/>
    <property type="match status" value="1"/>
</dbReference>
<dbReference type="CDD" id="cd06960">
    <property type="entry name" value="NR_DBD_HNF4A"/>
    <property type="match status" value="1"/>
</dbReference>
<evidence type="ECO:0000256" key="4">
    <source>
        <dbReference type="ARBA" id="ARBA00022771"/>
    </source>
</evidence>
<feature type="domain" description="Nuclear receptor" evidence="12">
    <location>
        <begin position="27"/>
        <end position="102"/>
    </location>
</feature>
<evidence type="ECO:0000313" key="13">
    <source>
        <dbReference type="EMBL" id="CAD5218242.1"/>
    </source>
</evidence>
<dbReference type="Gene3D" id="1.10.565.10">
    <property type="entry name" value="Retinoid X Receptor"/>
    <property type="match status" value="1"/>
</dbReference>
<keyword evidence="9" id="KW-0675">Receptor</keyword>
<dbReference type="InterPro" id="IPR001628">
    <property type="entry name" value="Znf_hrmn_rcpt"/>
</dbReference>
<evidence type="ECO:0000256" key="1">
    <source>
        <dbReference type="ARBA" id="ARBA00004123"/>
    </source>
</evidence>
<reference evidence="13" key="1">
    <citation type="submission" date="2020-09" db="EMBL/GenBank/DDBJ databases">
        <authorList>
            <person name="Kikuchi T."/>
        </authorList>
    </citation>
    <scope>NUCLEOTIDE SEQUENCE</scope>
    <source>
        <strain evidence="13">SH1</strain>
    </source>
</reference>
<dbReference type="OrthoDB" id="5852676at2759"/>
<dbReference type="SMART" id="SM00399">
    <property type="entry name" value="ZnF_C4"/>
    <property type="match status" value="1"/>
</dbReference>
<keyword evidence="8" id="KW-0804">Transcription</keyword>
<dbReference type="PRINTS" id="PR00047">
    <property type="entry name" value="STROIDFINGER"/>
</dbReference>
<dbReference type="SMART" id="SM00430">
    <property type="entry name" value="HOLI"/>
    <property type="match status" value="1"/>
</dbReference>
<dbReference type="InterPro" id="IPR013088">
    <property type="entry name" value="Znf_NHR/GATA"/>
</dbReference>
<evidence type="ECO:0000256" key="8">
    <source>
        <dbReference type="ARBA" id="ARBA00023163"/>
    </source>
</evidence>
<comment type="similarity">
    <text evidence="2">Belongs to the nuclear hormone receptor family.</text>
</comment>
<dbReference type="PRINTS" id="PR00398">
    <property type="entry name" value="STRDHORMONER"/>
</dbReference>
<feature type="compositionally biased region" description="Low complexity" evidence="11">
    <location>
        <begin position="9"/>
        <end position="20"/>
    </location>
</feature>
<dbReference type="EMBL" id="CAJFDH010000004">
    <property type="protein sequence ID" value="CAD5218242.1"/>
    <property type="molecule type" value="Genomic_DNA"/>
</dbReference>
<dbReference type="PANTHER" id="PTHR46011:SF4">
    <property type="entry name" value="NUCLEAR HORMONE RECEPTOR FAMILY MEMBER NHR-43"/>
    <property type="match status" value="1"/>
</dbReference>
<dbReference type="Pfam" id="PF00105">
    <property type="entry name" value="zf-C4"/>
    <property type="match status" value="1"/>
</dbReference>
<protein>
    <recommendedName>
        <fullName evidence="12">Nuclear receptor domain-containing protein</fullName>
    </recommendedName>
</protein>
<keyword evidence="4" id="KW-0863">Zinc-finger</keyword>
<dbReference type="EMBL" id="CAJFCW020000004">
    <property type="protein sequence ID" value="CAG9109711.1"/>
    <property type="molecule type" value="Genomic_DNA"/>
</dbReference>
<dbReference type="GO" id="GO:0006357">
    <property type="term" value="P:regulation of transcription by RNA polymerase II"/>
    <property type="evidence" value="ECO:0007669"/>
    <property type="project" value="TreeGrafter"/>
</dbReference>
<dbReference type="Pfam" id="PF00104">
    <property type="entry name" value="Hormone_recep"/>
    <property type="match status" value="1"/>
</dbReference>
<evidence type="ECO:0000256" key="2">
    <source>
        <dbReference type="ARBA" id="ARBA00005993"/>
    </source>
</evidence>
<dbReference type="AlphaFoldDB" id="A0A811KT97"/>
<dbReference type="GO" id="GO:0003700">
    <property type="term" value="F:DNA-binding transcription factor activity"/>
    <property type="evidence" value="ECO:0007669"/>
    <property type="project" value="InterPro"/>
</dbReference>
<keyword evidence="6" id="KW-0805">Transcription regulation</keyword>
<evidence type="ECO:0000256" key="6">
    <source>
        <dbReference type="ARBA" id="ARBA00023015"/>
    </source>
</evidence>
<comment type="caution">
    <text evidence="13">The sequence shown here is derived from an EMBL/GenBank/DDBJ whole genome shotgun (WGS) entry which is preliminary data.</text>
</comment>
<evidence type="ECO:0000313" key="14">
    <source>
        <dbReference type="Proteomes" id="UP000614601"/>
    </source>
</evidence>
<dbReference type="InterPro" id="IPR035500">
    <property type="entry name" value="NHR-like_dom_sf"/>
</dbReference>
<feature type="region of interest" description="Disordered" evidence="11">
    <location>
        <begin position="1"/>
        <end position="20"/>
    </location>
</feature>
<evidence type="ECO:0000256" key="10">
    <source>
        <dbReference type="ARBA" id="ARBA00023242"/>
    </source>
</evidence>
<dbReference type="SUPFAM" id="SSF48508">
    <property type="entry name" value="Nuclear receptor ligand-binding domain"/>
    <property type="match status" value="1"/>
</dbReference>
<keyword evidence="10" id="KW-0539">Nucleus</keyword>
<keyword evidence="5" id="KW-0862">Zinc</keyword>
<dbReference type="InterPro" id="IPR000536">
    <property type="entry name" value="Nucl_hrmn_rcpt_lig-bd"/>
</dbReference>
<organism evidence="13 14">
    <name type="scientific">Bursaphelenchus okinawaensis</name>
    <dbReference type="NCBI Taxonomy" id="465554"/>
    <lineage>
        <taxon>Eukaryota</taxon>
        <taxon>Metazoa</taxon>
        <taxon>Ecdysozoa</taxon>
        <taxon>Nematoda</taxon>
        <taxon>Chromadorea</taxon>
        <taxon>Rhabditida</taxon>
        <taxon>Tylenchina</taxon>
        <taxon>Tylenchomorpha</taxon>
        <taxon>Aphelenchoidea</taxon>
        <taxon>Aphelenchoididae</taxon>
        <taxon>Bursaphelenchus</taxon>
    </lineage>
</organism>
<dbReference type="PANTHER" id="PTHR46011">
    <property type="entry name" value="NUCLEAR HORMONE RECEPTOR FAMILY MEMBER NHR-86-RELATED"/>
    <property type="match status" value="1"/>
</dbReference>
<comment type="subcellular location">
    <subcellularLocation>
        <location evidence="1">Nucleus</location>
    </subcellularLocation>
</comment>
<keyword evidence="3" id="KW-0479">Metal-binding</keyword>
<dbReference type="Gene3D" id="3.30.50.10">
    <property type="entry name" value="Erythroid Transcription Factor GATA-1, subunit A"/>
    <property type="match status" value="1"/>
</dbReference>
<dbReference type="InterPro" id="IPR049636">
    <property type="entry name" value="HNF4-like_DBD"/>
</dbReference>